<dbReference type="Gene3D" id="2.170.16.10">
    <property type="entry name" value="Hedgehog/Intein (Hint) domain"/>
    <property type="match status" value="1"/>
</dbReference>
<evidence type="ECO:0000259" key="1">
    <source>
        <dbReference type="Pfam" id="PF13403"/>
    </source>
</evidence>
<dbReference type="RefSeq" id="WP_057813211.1">
    <property type="nucleotide sequence ID" value="NZ_CP031598.1"/>
</dbReference>
<dbReference type="Pfam" id="PF13403">
    <property type="entry name" value="Hint_2"/>
    <property type="match status" value="1"/>
</dbReference>
<organism evidence="2 3">
    <name type="scientific">Roseovarius indicus</name>
    <dbReference type="NCBI Taxonomy" id="540747"/>
    <lineage>
        <taxon>Bacteria</taxon>
        <taxon>Pseudomonadati</taxon>
        <taxon>Pseudomonadota</taxon>
        <taxon>Alphaproteobacteria</taxon>
        <taxon>Rhodobacterales</taxon>
        <taxon>Roseobacteraceae</taxon>
        <taxon>Roseovarius</taxon>
    </lineage>
</organism>
<sequence length="320" mass="34659">MGYNISETTGATGSGTSGVDTWTFDVGLTGADVTTVSGDFNEVPIGSGWSEASRGYEFHVTSGSEFGDLEYNPWTGEFEFHVDRDAMLASGSDQTIVISVSGRDSSGTDTDSIVINVTICVARGTLIDTETGPVPVEDLQIGDSVRTLDGPARPVRWIGCRHVSPRELSADPSLRPIRIAADTFGPGQPARDLTVSPQHRILVDDWRAELFFGARQVLVPAKGLLNDLTIRTAPAPDGVDYFHVLFDRHEIMLTEGLPTESFHPGDYALRELGDETRAELFKLFPELVDGIGAPETARMVLRPWESALLQDSVPARKVPS</sequence>
<proteinExistence type="predicted"/>
<evidence type="ECO:0000313" key="3">
    <source>
        <dbReference type="Proteomes" id="UP000325785"/>
    </source>
</evidence>
<dbReference type="OrthoDB" id="6305173at2"/>
<dbReference type="AlphaFoldDB" id="A0A5P3AK75"/>
<dbReference type="Proteomes" id="UP000325785">
    <property type="component" value="Chromosome"/>
</dbReference>
<dbReference type="InterPro" id="IPR036844">
    <property type="entry name" value="Hint_dom_sf"/>
</dbReference>
<feature type="domain" description="Hedgehog/Intein (Hint)" evidence="1">
    <location>
        <begin position="119"/>
        <end position="266"/>
    </location>
</feature>
<protein>
    <recommendedName>
        <fullName evidence="1">Hedgehog/Intein (Hint) domain-containing protein</fullName>
    </recommendedName>
</protein>
<name>A0A5P3AK75_9RHOB</name>
<gene>
    <name evidence="2" type="ORF">RIdsm_04597</name>
</gene>
<accession>A0A5P3AK75</accession>
<dbReference type="KEGG" id="rid:RIdsm_04597"/>
<dbReference type="EMBL" id="CP031598">
    <property type="protein sequence ID" value="QEW28758.1"/>
    <property type="molecule type" value="Genomic_DNA"/>
</dbReference>
<evidence type="ECO:0000313" key="2">
    <source>
        <dbReference type="EMBL" id="QEW28758.1"/>
    </source>
</evidence>
<dbReference type="SUPFAM" id="SSF51294">
    <property type="entry name" value="Hedgehog/intein (Hint) domain"/>
    <property type="match status" value="1"/>
</dbReference>
<reference evidence="2 3" key="1">
    <citation type="submission" date="2018-08" db="EMBL/GenBank/DDBJ databases">
        <title>Genetic Globetrotter - A new plasmid hitch-hiking vast phylogenetic and geographic distances.</title>
        <authorList>
            <person name="Vollmers J."/>
            <person name="Petersen J."/>
        </authorList>
    </citation>
    <scope>NUCLEOTIDE SEQUENCE [LARGE SCALE GENOMIC DNA]</scope>
    <source>
        <strain evidence="2 3">DSM 26383</strain>
    </source>
</reference>
<dbReference type="InterPro" id="IPR028992">
    <property type="entry name" value="Hedgehog/Intein_dom"/>
</dbReference>